<dbReference type="InterPro" id="IPR011009">
    <property type="entry name" value="Kinase-like_dom_sf"/>
</dbReference>
<sequence length="918" mass="105275">MPFSNKFNKGVSLWIRCWRTRSDEESSHPVSTTGQPIPTKDHDGTTQSIRSESSSPAQDSNQISRASADGEPPIRSTTSTTLDQAAEDPQTTHYSQLPLQAPRKPRNILINDAVRDGTVRRVFSNTLTSSEHSLLLKNETVRSSRRKKLYSGGCDWETLVPSRLLCYLIIEFESISNEPFKDERLDVLEFDLNWQDEGAYHMLNNEAQRRLRQYPTTMERQTYRKKGTCKLFRDEQYCFSTPLNEEAKWLNLLSNMIVQFIAKNEMVKFHLEITWTYTASEPPQEASCYAEKVRQSIDAQLVSRKNFIGESYIPSNVLTEIMSETTTEHLINEDDSLKDVESRRYQQNGQFDKRGFVRDVKTKASILLALFVYNKLPLKYLLRLMESDITNVHLGTLPLQRDHCPEGADSVDFGNLVDHQWRFCAHKFPKPETASAHSYDLHRHTILPIQYCNEGKKIGNGAYGEVYKIRIETDHHEFRTVSEGYPYQYQDKCEFFALKKFRGSISAEEFKNEAEVLKELSKQRHKHIVPHFASWSQDGQFSMLFPFADGNLREYWSRPPQRPEVNAQFVTWMLAQFCGLADAVRRIHMMGGYHHDIKPENILYFSDGVSELPTLKIADFGSAKIMQVRSGGLLESYLRIGCSHGTPAYEAPDFFINKGTSSPYDIWTLGCVFLETLLWTFGMLFDEQGSYSRERHMVNDVTESKDAMFWYLDGESYVRWKPFVQRRLDALESRCRQYGVYMSILQTTTKMLHLDPAQRPRAHEVHNDFECIIHRAKDLDKKDWTNLCMTDERTPISTLSDVSGPTNPKGTPVSAKYGYILQGNLYEDERAVLRESGSQGNLSAGNPRPQEELSSVGYNEFLKVPTPHIVVNGELGNTRSSQATQPSDQRPLLSYNQGPLEVRHQPTTPSPCATETSD</sequence>
<dbReference type="PANTHER" id="PTHR24359">
    <property type="entry name" value="SERINE/THREONINE-PROTEIN KINASE SBK1"/>
    <property type="match status" value="1"/>
</dbReference>
<dbReference type="Pfam" id="PF00069">
    <property type="entry name" value="Pkinase"/>
    <property type="match status" value="1"/>
</dbReference>
<dbReference type="eggNOG" id="KOG0594">
    <property type="taxonomic scope" value="Eukaryota"/>
</dbReference>
<reference evidence="4" key="1">
    <citation type="journal article" date="2014" name="BMC Genomics">
        <title>Genome characteristics reveal the impact of lichenization on lichen-forming fungus Endocarpon pusillum Hedwig (Verrucariales, Ascomycota).</title>
        <authorList>
            <person name="Wang Y.-Y."/>
            <person name="Liu B."/>
            <person name="Zhang X.-Y."/>
            <person name="Zhou Q.-M."/>
            <person name="Zhang T."/>
            <person name="Li H."/>
            <person name="Yu Y.-F."/>
            <person name="Zhang X.-L."/>
            <person name="Hao X.-Y."/>
            <person name="Wang M."/>
            <person name="Wang L."/>
            <person name="Wei J.-C."/>
        </authorList>
    </citation>
    <scope>NUCLEOTIDE SEQUENCE [LARGE SCALE GENOMIC DNA]</scope>
    <source>
        <strain evidence="4">Z07020 / HMAS-L-300199</strain>
    </source>
</reference>
<protein>
    <recommendedName>
        <fullName evidence="2">Protein kinase domain-containing protein</fullName>
    </recommendedName>
</protein>
<dbReference type="Proteomes" id="UP000019373">
    <property type="component" value="Unassembled WGS sequence"/>
</dbReference>
<name>U1G639_ENDPU</name>
<dbReference type="GeneID" id="19239288"/>
<dbReference type="PANTHER" id="PTHR24359:SF1">
    <property type="entry name" value="INHIBITOR OF NUCLEAR FACTOR KAPPA-B KINASE EPSILON SUBUNIT HOMOLOG 1-RELATED"/>
    <property type="match status" value="1"/>
</dbReference>
<proteinExistence type="predicted"/>
<dbReference type="OrthoDB" id="1046782at2759"/>
<accession>U1G639</accession>
<dbReference type="RefSeq" id="XP_007801544.1">
    <property type="nucleotide sequence ID" value="XM_007803353.1"/>
</dbReference>
<dbReference type="CDD" id="cd00180">
    <property type="entry name" value="PKc"/>
    <property type="match status" value="1"/>
</dbReference>
<evidence type="ECO:0000259" key="2">
    <source>
        <dbReference type="PROSITE" id="PS50011"/>
    </source>
</evidence>
<dbReference type="HOGENOM" id="CLU_323385_0_0_1"/>
<feature type="domain" description="Protein kinase" evidence="2">
    <location>
        <begin position="452"/>
        <end position="769"/>
    </location>
</feature>
<feature type="compositionally biased region" description="Polar residues" evidence="1">
    <location>
        <begin position="905"/>
        <end position="918"/>
    </location>
</feature>
<dbReference type="Gene3D" id="3.30.200.20">
    <property type="entry name" value="Phosphorylase Kinase, domain 1"/>
    <property type="match status" value="1"/>
</dbReference>
<dbReference type="SUPFAM" id="SSF56112">
    <property type="entry name" value="Protein kinase-like (PK-like)"/>
    <property type="match status" value="1"/>
</dbReference>
<evidence type="ECO:0000256" key="1">
    <source>
        <dbReference type="SAM" id="MobiDB-lite"/>
    </source>
</evidence>
<dbReference type="Gene3D" id="1.10.510.10">
    <property type="entry name" value="Transferase(Phosphotransferase) domain 1"/>
    <property type="match status" value="1"/>
</dbReference>
<dbReference type="InterPro" id="IPR000719">
    <property type="entry name" value="Prot_kinase_dom"/>
</dbReference>
<feature type="region of interest" description="Disordered" evidence="1">
    <location>
        <begin position="22"/>
        <end position="102"/>
    </location>
</feature>
<organism evidence="3 4">
    <name type="scientific">Endocarpon pusillum (strain Z07020 / HMAS-L-300199)</name>
    <name type="common">Lichen-forming fungus</name>
    <dbReference type="NCBI Taxonomy" id="1263415"/>
    <lineage>
        <taxon>Eukaryota</taxon>
        <taxon>Fungi</taxon>
        <taxon>Dikarya</taxon>
        <taxon>Ascomycota</taxon>
        <taxon>Pezizomycotina</taxon>
        <taxon>Eurotiomycetes</taxon>
        <taxon>Chaetothyriomycetidae</taxon>
        <taxon>Verrucariales</taxon>
        <taxon>Verrucariaceae</taxon>
        <taxon>Endocarpon</taxon>
    </lineage>
</organism>
<dbReference type="SMART" id="SM00220">
    <property type="entry name" value="S_TKc"/>
    <property type="match status" value="1"/>
</dbReference>
<feature type="compositionally biased region" description="Polar residues" evidence="1">
    <location>
        <begin position="75"/>
        <end position="98"/>
    </location>
</feature>
<dbReference type="EMBL" id="KE721034">
    <property type="protein sequence ID" value="ERF72822.1"/>
    <property type="molecule type" value="Genomic_DNA"/>
</dbReference>
<dbReference type="GO" id="GO:0005524">
    <property type="term" value="F:ATP binding"/>
    <property type="evidence" value="ECO:0007669"/>
    <property type="project" value="InterPro"/>
</dbReference>
<dbReference type="GO" id="GO:0004674">
    <property type="term" value="F:protein serine/threonine kinase activity"/>
    <property type="evidence" value="ECO:0007669"/>
    <property type="project" value="TreeGrafter"/>
</dbReference>
<keyword evidence="4" id="KW-1185">Reference proteome</keyword>
<gene>
    <name evidence="3" type="ORF">EPUS_04257</name>
</gene>
<evidence type="ECO:0000313" key="4">
    <source>
        <dbReference type="Proteomes" id="UP000019373"/>
    </source>
</evidence>
<evidence type="ECO:0000313" key="3">
    <source>
        <dbReference type="EMBL" id="ERF72822.1"/>
    </source>
</evidence>
<feature type="compositionally biased region" description="Polar residues" evidence="1">
    <location>
        <begin position="875"/>
        <end position="888"/>
    </location>
</feature>
<dbReference type="AlphaFoldDB" id="U1G639"/>
<feature type="region of interest" description="Disordered" evidence="1">
    <location>
        <begin position="872"/>
        <end position="918"/>
    </location>
</feature>
<dbReference type="PROSITE" id="PS50011">
    <property type="entry name" value="PROTEIN_KINASE_DOM"/>
    <property type="match status" value="1"/>
</dbReference>
<feature type="compositionally biased region" description="Polar residues" evidence="1">
    <location>
        <begin position="45"/>
        <end position="65"/>
    </location>
</feature>